<accession>A0ACC2W418</accession>
<proteinExistence type="predicted"/>
<evidence type="ECO:0000313" key="2">
    <source>
        <dbReference type="Proteomes" id="UP001241377"/>
    </source>
</evidence>
<name>A0ACC2W418_9TREE</name>
<evidence type="ECO:0000313" key="1">
    <source>
        <dbReference type="EMBL" id="KAJ9106495.1"/>
    </source>
</evidence>
<reference evidence="1" key="1">
    <citation type="submission" date="2023-04" db="EMBL/GenBank/DDBJ databases">
        <title>Draft Genome sequencing of Naganishia species isolated from polar environments using Oxford Nanopore Technology.</title>
        <authorList>
            <person name="Leo P."/>
            <person name="Venkateswaran K."/>
        </authorList>
    </citation>
    <scope>NUCLEOTIDE SEQUENCE</scope>
    <source>
        <strain evidence="1">MNA-CCFEE 5261</strain>
    </source>
</reference>
<comment type="caution">
    <text evidence="1">The sequence shown here is derived from an EMBL/GenBank/DDBJ whole genome shotgun (WGS) entry which is preliminary data.</text>
</comment>
<dbReference type="Proteomes" id="UP001241377">
    <property type="component" value="Unassembled WGS sequence"/>
</dbReference>
<keyword evidence="2" id="KW-1185">Reference proteome</keyword>
<protein>
    <submittedName>
        <fullName evidence="1">Uncharacterized protein</fullName>
    </submittedName>
</protein>
<organism evidence="1 2">
    <name type="scientific">Naganishia cerealis</name>
    <dbReference type="NCBI Taxonomy" id="610337"/>
    <lineage>
        <taxon>Eukaryota</taxon>
        <taxon>Fungi</taxon>
        <taxon>Dikarya</taxon>
        <taxon>Basidiomycota</taxon>
        <taxon>Agaricomycotina</taxon>
        <taxon>Tremellomycetes</taxon>
        <taxon>Filobasidiales</taxon>
        <taxon>Filobasidiaceae</taxon>
        <taxon>Naganishia</taxon>
    </lineage>
</organism>
<dbReference type="EMBL" id="JASBWR010000030">
    <property type="protein sequence ID" value="KAJ9106495.1"/>
    <property type="molecule type" value="Genomic_DNA"/>
</dbReference>
<gene>
    <name evidence="1" type="ORF">QFC19_003225</name>
</gene>
<sequence length="345" mass="38382">MSFAFGFDNDDIDTPSVPKQVETNPLDAVDGFHVPEIVSFEDILTSLKDIRITFDNYRTPKGNIVYRRELFDVKHQVMSEDAASSMGSILLGDEKDVDLKQNVYEGGFKSWECSYDTVDHVSVTMDLLVPQSILELGCGTALPTCFILRKYLEQISSKNDTTFKPSCFVLTDFNYDVLRLVTVPNLVIHWASTIPPQQLQMLCSGEDGPPLQNDEIIITQRFISAILADFATKNISISLVSGGWNRSFLNIAMSFGVKTLITSETIYSPQSLPLVAELILELMAPTGSICSRAVVAAKSIYFGVGGSVTEFVNYLETRRPQNIELLRKEVGESQLKRVIIDILAQ</sequence>